<name>A0ABX7SUA9_9FLAO</name>
<dbReference type="RefSeq" id="WP_207971910.1">
    <property type="nucleotide sequence ID" value="NZ_CP071795.1"/>
</dbReference>
<dbReference type="EMBL" id="CP071795">
    <property type="protein sequence ID" value="QTD37751.1"/>
    <property type="molecule type" value="Genomic_DNA"/>
</dbReference>
<sequence length="51" mass="5864">MVSFVGKNQILYLDSRFQGNDNYNGNPNKKSPCFIVNVIQKLIKLCRYPNA</sequence>
<dbReference type="Proteomes" id="UP000663935">
    <property type="component" value="Chromosome"/>
</dbReference>
<keyword evidence="2" id="KW-1185">Reference proteome</keyword>
<accession>A0ABX7SUA9</accession>
<evidence type="ECO:0000313" key="1">
    <source>
        <dbReference type="EMBL" id="QTD37751.1"/>
    </source>
</evidence>
<protein>
    <submittedName>
        <fullName evidence="1">Uncharacterized protein</fullName>
    </submittedName>
</protein>
<proteinExistence type="predicted"/>
<gene>
    <name evidence="1" type="ORF">JL193_00090</name>
</gene>
<organism evidence="1 2">
    <name type="scientific">Polaribacter batillariae</name>
    <dbReference type="NCBI Taxonomy" id="2808900"/>
    <lineage>
        <taxon>Bacteria</taxon>
        <taxon>Pseudomonadati</taxon>
        <taxon>Bacteroidota</taxon>
        <taxon>Flavobacteriia</taxon>
        <taxon>Flavobacteriales</taxon>
        <taxon>Flavobacteriaceae</taxon>
    </lineage>
</organism>
<evidence type="ECO:0000313" key="2">
    <source>
        <dbReference type="Proteomes" id="UP000663935"/>
    </source>
</evidence>
<reference evidence="1 2" key="1">
    <citation type="submission" date="2021-03" db="EMBL/GenBank/DDBJ databases">
        <title>Complete genome of Polaribacter_sp.G4M1.</title>
        <authorList>
            <person name="Jeong S.W."/>
            <person name="Bae J.W."/>
        </authorList>
    </citation>
    <scope>NUCLEOTIDE SEQUENCE [LARGE SCALE GENOMIC DNA]</scope>
    <source>
        <strain evidence="1 2">G4M1</strain>
    </source>
</reference>